<comment type="similarity">
    <text evidence="2 5">Belongs to the aldose epimerase family.</text>
</comment>
<evidence type="ECO:0000313" key="6">
    <source>
        <dbReference type="EMBL" id="MDX6848935.1"/>
    </source>
</evidence>
<organism evidence="6 7">
    <name type="scientific">Gilvimarinus gilvus</name>
    <dbReference type="NCBI Taxonomy" id="3058038"/>
    <lineage>
        <taxon>Bacteria</taxon>
        <taxon>Pseudomonadati</taxon>
        <taxon>Pseudomonadota</taxon>
        <taxon>Gammaproteobacteria</taxon>
        <taxon>Cellvibrionales</taxon>
        <taxon>Cellvibrionaceae</taxon>
        <taxon>Gilvimarinus</taxon>
    </lineage>
</organism>
<evidence type="ECO:0000256" key="4">
    <source>
        <dbReference type="ARBA" id="ARBA00023277"/>
    </source>
</evidence>
<keyword evidence="4 5" id="KW-0119">Carbohydrate metabolism</keyword>
<dbReference type="PANTHER" id="PTHR10091:SF0">
    <property type="entry name" value="GALACTOSE MUTAROTASE"/>
    <property type="match status" value="1"/>
</dbReference>
<keyword evidence="7" id="KW-1185">Reference proteome</keyword>
<evidence type="ECO:0000313" key="7">
    <source>
        <dbReference type="Proteomes" id="UP001273505"/>
    </source>
</evidence>
<dbReference type="Gene3D" id="2.70.98.10">
    <property type="match status" value="1"/>
</dbReference>
<comment type="pathway">
    <text evidence="1 5">Carbohydrate metabolism; hexose metabolism.</text>
</comment>
<dbReference type="InterPro" id="IPR015443">
    <property type="entry name" value="Aldose_1-epimerase"/>
</dbReference>
<evidence type="ECO:0000256" key="5">
    <source>
        <dbReference type="PIRNR" id="PIRNR005096"/>
    </source>
</evidence>
<dbReference type="PANTHER" id="PTHR10091">
    <property type="entry name" value="ALDOSE-1-EPIMERASE"/>
    <property type="match status" value="1"/>
</dbReference>
<dbReference type="CDD" id="cd09019">
    <property type="entry name" value="galactose_mutarotase_like"/>
    <property type="match status" value="1"/>
</dbReference>
<dbReference type="InterPro" id="IPR014718">
    <property type="entry name" value="GH-type_carb-bd"/>
</dbReference>
<evidence type="ECO:0000256" key="2">
    <source>
        <dbReference type="ARBA" id="ARBA00006206"/>
    </source>
</evidence>
<dbReference type="NCBIfam" id="NF008277">
    <property type="entry name" value="PRK11055.1"/>
    <property type="match status" value="1"/>
</dbReference>
<dbReference type="Proteomes" id="UP001273505">
    <property type="component" value="Unassembled WGS sequence"/>
</dbReference>
<dbReference type="Pfam" id="PF01263">
    <property type="entry name" value="Aldose_epim"/>
    <property type="match status" value="1"/>
</dbReference>
<sequence length="352" mass="38338">MFDIKSAPFGILPDGREAQLFTLTNPAGMRVCISNYGGIITECWVPDNKGQLADVVLGFDNLDDYVKDSPYFGALIGRVGNRLNSGQFTLRGETYSLAKNENDISHLHGGVVGFDKVVWQTETRVTNDAAELHLRYISADGEEGYPGELTVDVVYRLSADNALVTEYKATTTAPTPVNLTQHSYFNLAGSGSVENHTLCIHAEHFTPVNDELIPTGEIEPVAGSAFDFTAAKAIGCDVASDHPQLNIAGGYDHNFVLKKTHKSDFVLAAEAIEPASGRILKVYTTEPGVQFYSGNFLDGSIRGKGLTYHKHAGFCLEPQHFPDAPNQKDFDDITLQPGETYTSTMSFQFSAL</sequence>
<evidence type="ECO:0000256" key="3">
    <source>
        <dbReference type="ARBA" id="ARBA00023235"/>
    </source>
</evidence>
<dbReference type="PIRSF" id="PIRSF005096">
    <property type="entry name" value="GALM"/>
    <property type="match status" value="1"/>
</dbReference>
<accession>A0ABU4RVN3</accession>
<dbReference type="InterPro" id="IPR047215">
    <property type="entry name" value="Galactose_mutarotase-like"/>
</dbReference>
<dbReference type="InterPro" id="IPR008183">
    <property type="entry name" value="Aldose_1/G6P_1-epimerase"/>
</dbReference>
<dbReference type="InterPro" id="IPR011013">
    <property type="entry name" value="Gal_mutarotase_sf_dom"/>
</dbReference>
<dbReference type="GO" id="GO:0016853">
    <property type="term" value="F:isomerase activity"/>
    <property type="evidence" value="ECO:0007669"/>
    <property type="project" value="UniProtKB-KW"/>
</dbReference>
<reference evidence="6 7" key="1">
    <citation type="submission" date="2023-11" db="EMBL/GenBank/DDBJ databases">
        <title>Gilvimarinus fulvus sp. nov., isolated from the surface of Kelp.</title>
        <authorList>
            <person name="Sun Y.Y."/>
            <person name="Gong Y."/>
            <person name="Du Z.J."/>
        </authorList>
    </citation>
    <scope>NUCLEOTIDE SEQUENCE [LARGE SCALE GENOMIC DNA]</scope>
    <source>
        <strain evidence="6 7">SDUM040013</strain>
    </source>
</reference>
<name>A0ABU4RVN3_9GAMM</name>
<gene>
    <name evidence="6" type="ORF">SCD92_06150</name>
</gene>
<protein>
    <recommendedName>
        <fullName evidence="5">Aldose 1-epimerase</fullName>
        <ecNumber evidence="5">5.1.3.3</ecNumber>
    </recommendedName>
</protein>
<proteinExistence type="inferred from homology"/>
<comment type="catalytic activity">
    <reaction evidence="5">
        <text>alpha-D-glucose = beta-D-glucose</text>
        <dbReference type="Rhea" id="RHEA:10264"/>
        <dbReference type="ChEBI" id="CHEBI:15903"/>
        <dbReference type="ChEBI" id="CHEBI:17925"/>
        <dbReference type="EC" id="5.1.3.3"/>
    </reaction>
</comment>
<dbReference type="EMBL" id="JAXAFO010000008">
    <property type="protein sequence ID" value="MDX6848935.1"/>
    <property type="molecule type" value="Genomic_DNA"/>
</dbReference>
<dbReference type="EC" id="5.1.3.3" evidence="5"/>
<evidence type="ECO:0000256" key="1">
    <source>
        <dbReference type="ARBA" id="ARBA00005028"/>
    </source>
</evidence>
<dbReference type="RefSeq" id="WP_302723429.1">
    <property type="nucleotide sequence ID" value="NZ_JAULRU010000617.1"/>
</dbReference>
<comment type="caution">
    <text evidence="6">The sequence shown here is derived from an EMBL/GenBank/DDBJ whole genome shotgun (WGS) entry which is preliminary data.</text>
</comment>
<dbReference type="SUPFAM" id="SSF74650">
    <property type="entry name" value="Galactose mutarotase-like"/>
    <property type="match status" value="1"/>
</dbReference>
<keyword evidence="3 5" id="KW-0413">Isomerase</keyword>